<name>A0A918KRX9_9GAMM</name>
<dbReference type="SMART" id="SM00448">
    <property type="entry name" value="REC"/>
    <property type="match status" value="1"/>
</dbReference>
<sequence>MSSDPIPTLVVVDDDPEDLLLVKTAVKRAGLPLTVEAIHNGNDLMTFLTDHPEHWDPMRPTMIILLDLNMPGKDGRSCLRELKAHPAWSSIPIVIFSTSDSPEDIQKSYELHANSYICKPDDLTRLERIIITLYRYWFGVSPVLTQESSA</sequence>
<evidence type="ECO:0000313" key="3">
    <source>
        <dbReference type="EMBL" id="GGX72310.1"/>
    </source>
</evidence>
<dbReference type="AlphaFoldDB" id="A0A918KRX9"/>
<protein>
    <submittedName>
        <fullName evidence="3">Response regulator</fullName>
    </submittedName>
</protein>
<dbReference type="Pfam" id="PF00072">
    <property type="entry name" value="Response_reg"/>
    <property type="match status" value="1"/>
</dbReference>
<reference evidence="3" key="1">
    <citation type="journal article" date="2014" name="Int. J. Syst. Evol. Microbiol.">
        <title>Complete genome sequence of Corynebacterium casei LMG S-19264T (=DSM 44701T), isolated from a smear-ripened cheese.</title>
        <authorList>
            <consortium name="US DOE Joint Genome Institute (JGI-PGF)"/>
            <person name="Walter F."/>
            <person name="Albersmeier A."/>
            <person name="Kalinowski J."/>
            <person name="Ruckert C."/>
        </authorList>
    </citation>
    <scope>NUCLEOTIDE SEQUENCE</scope>
    <source>
        <strain evidence="3">KCTC 22169</strain>
    </source>
</reference>
<dbReference type="GO" id="GO:0000160">
    <property type="term" value="P:phosphorelay signal transduction system"/>
    <property type="evidence" value="ECO:0007669"/>
    <property type="project" value="InterPro"/>
</dbReference>
<keyword evidence="4" id="KW-1185">Reference proteome</keyword>
<dbReference type="InterPro" id="IPR001789">
    <property type="entry name" value="Sig_transdc_resp-reg_receiver"/>
</dbReference>
<proteinExistence type="predicted"/>
<dbReference type="Proteomes" id="UP000626148">
    <property type="component" value="Unassembled WGS sequence"/>
</dbReference>
<dbReference type="SUPFAM" id="SSF52172">
    <property type="entry name" value="CheY-like"/>
    <property type="match status" value="1"/>
</dbReference>
<evidence type="ECO:0000313" key="4">
    <source>
        <dbReference type="Proteomes" id="UP000626148"/>
    </source>
</evidence>
<accession>A0A918KRX9</accession>
<dbReference type="InterPro" id="IPR052893">
    <property type="entry name" value="TCS_response_regulator"/>
</dbReference>
<keyword evidence="1" id="KW-0597">Phosphoprotein</keyword>
<comment type="caution">
    <text evidence="3">The sequence shown here is derived from an EMBL/GenBank/DDBJ whole genome shotgun (WGS) entry which is preliminary data.</text>
</comment>
<dbReference type="Gene3D" id="3.40.50.2300">
    <property type="match status" value="1"/>
</dbReference>
<dbReference type="CDD" id="cd17557">
    <property type="entry name" value="REC_Rcp-like"/>
    <property type="match status" value="1"/>
</dbReference>
<organism evidence="3 4">
    <name type="scientific">Saccharospirillum salsuginis</name>
    <dbReference type="NCBI Taxonomy" id="418750"/>
    <lineage>
        <taxon>Bacteria</taxon>
        <taxon>Pseudomonadati</taxon>
        <taxon>Pseudomonadota</taxon>
        <taxon>Gammaproteobacteria</taxon>
        <taxon>Oceanospirillales</taxon>
        <taxon>Saccharospirillaceae</taxon>
        <taxon>Saccharospirillum</taxon>
    </lineage>
</organism>
<dbReference type="PANTHER" id="PTHR44520">
    <property type="entry name" value="RESPONSE REGULATOR RCP1-RELATED"/>
    <property type="match status" value="1"/>
</dbReference>
<feature type="domain" description="Response regulatory" evidence="2">
    <location>
        <begin position="8"/>
        <end position="134"/>
    </location>
</feature>
<gene>
    <name evidence="3" type="ORF">GCM10007392_44680</name>
</gene>
<dbReference type="RefSeq" id="WP_189612988.1">
    <property type="nucleotide sequence ID" value="NZ_BMXR01000015.1"/>
</dbReference>
<evidence type="ECO:0000256" key="1">
    <source>
        <dbReference type="PROSITE-ProRule" id="PRU00169"/>
    </source>
</evidence>
<dbReference type="PROSITE" id="PS50110">
    <property type="entry name" value="RESPONSE_REGULATORY"/>
    <property type="match status" value="1"/>
</dbReference>
<dbReference type="InterPro" id="IPR011006">
    <property type="entry name" value="CheY-like_superfamily"/>
</dbReference>
<feature type="modified residue" description="4-aspartylphosphate" evidence="1">
    <location>
        <position position="67"/>
    </location>
</feature>
<dbReference type="PANTHER" id="PTHR44520:SF2">
    <property type="entry name" value="RESPONSE REGULATOR RCP1"/>
    <property type="match status" value="1"/>
</dbReference>
<dbReference type="EMBL" id="BMXR01000015">
    <property type="protein sequence ID" value="GGX72310.1"/>
    <property type="molecule type" value="Genomic_DNA"/>
</dbReference>
<reference evidence="3" key="2">
    <citation type="submission" date="2020-09" db="EMBL/GenBank/DDBJ databases">
        <authorList>
            <person name="Sun Q."/>
            <person name="Kim S."/>
        </authorList>
    </citation>
    <scope>NUCLEOTIDE SEQUENCE</scope>
    <source>
        <strain evidence="3">KCTC 22169</strain>
    </source>
</reference>
<evidence type="ECO:0000259" key="2">
    <source>
        <dbReference type="PROSITE" id="PS50110"/>
    </source>
</evidence>